<dbReference type="GO" id="GO:0030246">
    <property type="term" value="F:carbohydrate binding"/>
    <property type="evidence" value="ECO:0007669"/>
    <property type="project" value="UniProtKB-KW"/>
</dbReference>
<evidence type="ECO:0000256" key="1">
    <source>
        <dbReference type="ARBA" id="ARBA00023157"/>
    </source>
</evidence>
<accession>A0A0V0RCT1</accession>
<dbReference type="InterPro" id="IPR001304">
    <property type="entry name" value="C-type_lectin-like"/>
</dbReference>
<dbReference type="InterPro" id="IPR016186">
    <property type="entry name" value="C-type_lectin-like/link_sf"/>
</dbReference>
<dbReference type="Pfam" id="PF00059">
    <property type="entry name" value="Lectin_C"/>
    <property type="match status" value="1"/>
</dbReference>
<dbReference type="OrthoDB" id="5877119at2759"/>
<dbReference type="Proteomes" id="UP000054630">
    <property type="component" value="Unassembled WGS sequence"/>
</dbReference>
<organism evidence="3 4">
    <name type="scientific">Trichinella nelsoni</name>
    <dbReference type="NCBI Taxonomy" id="6336"/>
    <lineage>
        <taxon>Eukaryota</taxon>
        <taxon>Metazoa</taxon>
        <taxon>Ecdysozoa</taxon>
        <taxon>Nematoda</taxon>
        <taxon>Enoplea</taxon>
        <taxon>Dorylaimia</taxon>
        <taxon>Trichinellida</taxon>
        <taxon>Trichinellidae</taxon>
        <taxon>Trichinella</taxon>
    </lineage>
</organism>
<dbReference type="SMART" id="SM00034">
    <property type="entry name" value="CLECT"/>
    <property type="match status" value="1"/>
</dbReference>
<evidence type="ECO:0000313" key="4">
    <source>
        <dbReference type="Proteomes" id="UP000054630"/>
    </source>
</evidence>
<proteinExistence type="predicted"/>
<feature type="domain" description="C-type lectin" evidence="2">
    <location>
        <begin position="1"/>
        <end position="94"/>
    </location>
</feature>
<dbReference type="PRINTS" id="PR01504">
    <property type="entry name" value="PNCREATITSAP"/>
</dbReference>
<dbReference type="CDD" id="cd00037">
    <property type="entry name" value="CLECT"/>
    <property type="match status" value="1"/>
</dbReference>
<evidence type="ECO:0000313" key="3">
    <source>
        <dbReference type="EMBL" id="KRX12317.1"/>
    </source>
</evidence>
<gene>
    <name evidence="3" type="ORF">T07_14948</name>
</gene>
<dbReference type="InterPro" id="IPR018378">
    <property type="entry name" value="C-type_lectin_CS"/>
</dbReference>
<dbReference type="EMBL" id="JYDL01000517">
    <property type="protein sequence ID" value="KRX12317.1"/>
    <property type="molecule type" value="Genomic_DNA"/>
</dbReference>
<dbReference type="InterPro" id="IPR016187">
    <property type="entry name" value="CTDL_fold"/>
</dbReference>
<keyword evidence="3" id="KW-0430">Lectin</keyword>
<keyword evidence="4" id="KW-1185">Reference proteome</keyword>
<dbReference type="SUPFAM" id="SSF56436">
    <property type="entry name" value="C-type lectin-like"/>
    <property type="match status" value="1"/>
</dbReference>
<dbReference type="STRING" id="6336.A0A0V0RCT1"/>
<dbReference type="AlphaFoldDB" id="A0A0V0RCT1"/>
<dbReference type="PANTHER" id="PTHR22803">
    <property type="entry name" value="MANNOSE, PHOSPHOLIPASE, LECTIN RECEPTOR RELATED"/>
    <property type="match status" value="1"/>
</dbReference>
<keyword evidence="1" id="KW-1015">Disulfide bond</keyword>
<reference evidence="3 4" key="1">
    <citation type="submission" date="2015-01" db="EMBL/GenBank/DDBJ databases">
        <title>Evolution of Trichinella species and genotypes.</title>
        <authorList>
            <person name="Korhonen P.K."/>
            <person name="Edoardo P."/>
            <person name="Giuseppe L.R."/>
            <person name="Gasser R.B."/>
        </authorList>
    </citation>
    <scope>NUCLEOTIDE SEQUENCE [LARGE SCALE GENOMIC DNA]</scope>
    <source>
        <strain evidence="3">ISS37</strain>
    </source>
</reference>
<dbReference type="InterPro" id="IPR050111">
    <property type="entry name" value="C-type_lectin/snaclec_domain"/>
</dbReference>
<dbReference type="PROSITE" id="PS50041">
    <property type="entry name" value="C_TYPE_LECTIN_2"/>
    <property type="match status" value="1"/>
</dbReference>
<sequence length="107" mass="12487">MGGNLASIHSAKEQSFLRSYMNRVSFGYRLTWIGGHDGVKEGFWMWADGSRFDYQAWATNQPDNKKNQDCLEMNYAGNFWNDARCTLLRPYICSKDLPCCDDHRRLH</sequence>
<dbReference type="PROSITE" id="PS00615">
    <property type="entry name" value="C_TYPE_LECTIN_1"/>
    <property type="match status" value="1"/>
</dbReference>
<evidence type="ECO:0000259" key="2">
    <source>
        <dbReference type="PROSITE" id="PS50041"/>
    </source>
</evidence>
<comment type="caution">
    <text evidence="3">The sequence shown here is derived from an EMBL/GenBank/DDBJ whole genome shotgun (WGS) entry which is preliminary data.</text>
</comment>
<dbReference type="Gene3D" id="3.10.100.10">
    <property type="entry name" value="Mannose-Binding Protein A, subunit A"/>
    <property type="match status" value="1"/>
</dbReference>
<protein>
    <submittedName>
        <fullName evidence="3">Galactose-specific lectin nattectin</fullName>
    </submittedName>
</protein>
<name>A0A0V0RCT1_9BILA</name>